<feature type="domain" description="ABC transmembrane type-1" evidence="11">
    <location>
        <begin position="59"/>
        <end position="347"/>
    </location>
</feature>
<accession>A0AA87Y296</accession>
<dbReference type="GO" id="GO:0140359">
    <property type="term" value="F:ABC-type transporter activity"/>
    <property type="evidence" value="ECO:0007669"/>
    <property type="project" value="InterPro"/>
</dbReference>
<dbReference type="GO" id="GO:0005886">
    <property type="term" value="C:plasma membrane"/>
    <property type="evidence" value="ECO:0007669"/>
    <property type="project" value="UniProtKB-SubCell"/>
</dbReference>
<keyword evidence="6 9" id="KW-1133">Transmembrane helix</keyword>
<dbReference type="Proteomes" id="UP000628442">
    <property type="component" value="Unassembled WGS sequence"/>
</dbReference>
<evidence type="ECO:0000256" key="3">
    <source>
        <dbReference type="ARBA" id="ARBA00022692"/>
    </source>
</evidence>
<dbReference type="GO" id="GO:0016887">
    <property type="term" value="F:ATP hydrolysis activity"/>
    <property type="evidence" value="ECO:0007669"/>
    <property type="project" value="InterPro"/>
</dbReference>
<dbReference type="GO" id="GO:0034040">
    <property type="term" value="F:ATPase-coupled lipid transmembrane transporter activity"/>
    <property type="evidence" value="ECO:0007669"/>
    <property type="project" value="TreeGrafter"/>
</dbReference>
<organism evidence="12 13">
    <name type="scientific">Pseudoduganella albidiflava</name>
    <dbReference type="NCBI Taxonomy" id="321983"/>
    <lineage>
        <taxon>Bacteria</taxon>
        <taxon>Pseudomonadati</taxon>
        <taxon>Pseudomonadota</taxon>
        <taxon>Betaproteobacteria</taxon>
        <taxon>Burkholderiales</taxon>
        <taxon>Oxalobacteraceae</taxon>
        <taxon>Telluria group</taxon>
        <taxon>Pseudoduganella</taxon>
    </lineage>
</organism>
<dbReference type="Pfam" id="PF00664">
    <property type="entry name" value="ABC_membrane"/>
    <property type="match status" value="1"/>
</dbReference>
<dbReference type="Gene3D" id="3.40.50.300">
    <property type="entry name" value="P-loop containing nucleotide triphosphate hydrolases"/>
    <property type="match status" value="1"/>
</dbReference>
<keyword evidence="3 9" id="KW-0812">Transmembrane</keyword>
<protein>
    <submittedName>
        <fullName evidence="12">Multidrug ABC transporter ATP-binding protein</fullName>
    </submittedName>
</protein>
<evidence type="ECO:0000313" key="12">
    <source>
        <dbReference type="EMBL" id="GGY63373.1"/>
    </source>
</evidence>
<evidence type="ECO:0000259" key="10">
    <source>
        <dbReference type="PROSITE" id="PS50893"/>
    </source>
</evidence>
<dbReference type="PROSITE" id="PS00211">
    <property type="entry name" value="ABC_TRANSPORTER_1"/>
    <property type="match status" value="1"/>
</dbReference>
<evidence type="ECO:0000256" key="8">
    <source>
        <dbReference type="SAM" id="MobiDB-lite"/>
    </source>
</evidence>
<keyword evidence="4" id="KW-0547">Nucleotide-binding</keyword>
<feature type="transmembrane region" description="Helical" evidence="9">
    <location>
        <begin position="58"/>
        <end position="79"/>
    </location>
</feature>
<evidence type="ECO:0000256" key="2">
    <source>
        <dbReference type="ARBA" id="ARBA00022475"/>
    </source>
</evidence>
<dbReference type="EMBL" id="BMWV01000017">
    <property type="protein sequence ID" value="GGY63373.1"/>
    <property type="molecule type" value="Genomic_DNA"/>
</dbReference>
<feature type="region of interest" description="Disordered" evidence="8">
    <location>
        <begin position="1"/>
        <end position="35"/>
    </location>
</feature>
<dbReference type="AlphaFoldDB" id="A0AA87Y296"/>
<keyword evidence="5 12" id="KW-0067">ATP-binding</keyword>
<evidence type="ECO:0000313" key="13">
    <source>
        <dbReference type="Proteomes" id="UP000628442"/>
    </source>
</evidence>
<dbReference type="Pfam" id="PF00005">
    <property type="entry name" value="ABC_tran"/>
    <property type="match status" value="1"/>
</dbReference>
<dbReference type="FunFam" id="3.40.50.300:FF:000218">
    <property type="entry name" value="Multidrug ABC transporter ATP-binding protein"/>
    <property type="match status" value="1"/>
</dbReference>
<dbReference type="InterPro" id="IPR039421">
    <property type="entry name" value="Type_1_exporter"/>
</dbReference>
<dbReference type="SUPFAM" id="SSF52540">
    <property type="entry name" value="P-loop containing nucleoside triphosphate hydrolases"/>
    <property type="match status" value="1"/>
</dbReference>
<sequence>MQAEDLATEKDAQQSVEKGVEKDVEKGGEQAADPAHADSMRRAFGLLKTAAGPEGHHLWWAVLWLAIAAGLEVIGPLLGKRLIDEYLLPRVMDWTAMGLLLGAVVATGCASTWLRYLQLVRLSGLAMRSVQRLRERVYGHVLRLPMAFFDRAITGQLVSRVTNDTEAVKGLYIQVLFVILDSTIVLAGTILAMAWLDWRLMSLVVGLMPCVLLIVWLYQRLSAPAVAKARQLRSDINAQVAESIGGMSVLQANNAQARFAERFSRTNEDQYTQRVAEIRANAWLLRPALDMLNVVLLASVIWLFGQRADGTVLGVAEVGVLYAFISYIARVIEPLIQITMQFSQLQQSVVATARVATLLDEAGSPEHGKGASGEAANEAVAPGTPAIDIRHLDFAYVNNQRVLHDLSLQIPQGAFYGIVGHTGSGKSTLLSLLLRYYPAPRGSILMNGQPLDDIGLDAFRARVGLVPQDPFLLAASARENIDMGRNLPAERIERAARAAHAHEFITALEDGYDTLLGEGGSRLSSGQKQLIAIARALAGEPRVLLLDEATSRIDSATEQIVQQALDELRGQVTIIAIAHRLSTIRDADRIVVLNHGRIEESGSHDALMRIEGGLYQRLYLLQQLAA</sequence>
<feature type="transmembrane region" description="Helical" evidence="9">
    <location>
        <begin position="171"/>
        <end position="194"/>
    </location>
</feature>
<reference evidence="12" key="1">
    <citation type="journal article" date="2014" name="Int. J. Syst. Evol. Microbiol.">
        <title>Complete genome sequence of Corynebacterium casei LMG S-19264T (=DSM 44701T), isolated from a smear-ripened cheese.</title>
        <authorList>
            <consortium name="US DOE Joint Genome Institute (JGI-PGF)"/>
            <person name="Walter F."/>
            <person name="Albersmeier A."/>
            <person name="Kalinowski J."/>
            <person name="Ruckert C."/>
        </authorList>
    </citation>
    <scope>NUCLEOTIDE SEQUENCE</scope>
    <source>
        <strain evidence="12">KCTC 12343</strain>
    </source>
</reference>
<evidence type="ECO:0000256" key="7">
    <source>
        <dbReference type="ARBA" id="ARBA00023136"/>
    </source>
</evidence>
<evidence type="ECO:0000256" key="1">
    <source>
        <dbReference type="ARBA" id="ARBA00004651"/>
    </source>
</evidence>
<comment type="caution">
    <text evidence="12">The sequence shown here is derived from an EMBL/GenBank/DDBJ whole genome shotgun (WGS) entry which is preliminary data.</text>
</comment>
<evidence type="ECO:0000259" key="11">
    <source>
        <dbReference type="PROSITE" id="PS50929"/>
    </source>
</evidence>
<dbReference type="InterPro" id="IPR036640">
    <property type="entry name" value="ABC1_TM_sf"/>
</dbReference>
<dbReference type="InterPro" id="IPR003439">
    <property type="entry name" value="ABC_transporter-like_ATP-bd"/>
</dbReference>
<keyword evidence="7 9" id="KW-0472">Membrane</keyword>
<feature type="compositionally biased region" description="Basic and acidic residues" evidence="8">
    <location>
        <begin position="7"/>
        <end position="28"/>
    </location>
</feature>
<feature type="transmembrane region" description="Helical" evidence="9">
    <location>
        <begin position="200"/>
        <end position="218"/>
    </location>
</feature>
<name>A0AA87Y296_9BURK</name>
<dbReference type="CDD" id="cd18544">
    <property type="entry name" value="ABC_6TM_TmrA_like"/>
    <property type="match status" value="1"/>
</dbReference>
<evidence type="ECO:0000256" key="4">
    <source>
        <dbReference type="ARBA" id="ARBA00022741"/>
    </source>
</evidence>
<dbReference type="InterPro" id="IPR011527">
    <property type="entry name" value="ABC1_TM_dom"/>
</dbReference>
<feature type="domain" description="ABC transporter" evidence="10">
    <location>
        <begin position="387"/>
        <end position="620"/>
    </location>
</feature>
<dbReference type="Gene3D" id="1.20.1560.10">
    <property type="entry name" value="ABC transporter type 1, transmembrane domain"/>
    <property type="match status" value="1"/>
</dbReference>
<dbReference type="InterPro" id="IPR017871">
    <property type="entry name" value="ABC_transporter-like_CS"/>
</dbReference>
<dbReference type="SUPFAM" id="SSF90123">
    <property type="entry name" value="ABC transporter transmembrane region"/>
    <property type="match status" value="1"/>
</dbReference>
<proteinExistence type="predicted"/>
<gene>
    <name evidence="12" type="ORF">GCM10007387_52330</name>
</gene>
<feature type="transmembrane region" description="Helical" evidence="9">
    <location>
        <begin position="283"/>
        <end position="305"/>
    </location>
</feature>
<dbReference type="PROSITE" id="PS50893">
    <property type="entry name" value="ABC_TRANSPORTER_2"/>
    <property type="match status" value="1"/>
</dbReference>
<dbReference type="PANTHER" id="PTHR24221">
    <property type="entry name" value="ATP-BINDING CASSETTE SUB-FAMILY B"/>
    <property type="match status" value="1"/>
</dbReference>
<evidence type="ECO:0000256" key="5">
    <source>
        <dbReference type="ARBA" id="ARBA00022840"/>
    </source>
</evidence>
<dbReference type="PANTHER" id="PTHR24221:SF654">
    <property type="entry name" value="ATP-BINDING CASSETTE SUB-FAMILY B MEMBER 6"/>
    <property type="match status" value="1"/>
</dbReference>
<comment type="subcellular location">
    <subcellularLocation>
        <location evidence="1">Cell membrane</location>
        <topology evidence="1">Multi-pass membrane protein</topology>
    </subcellularLocation>
</comment>
<dbReference type="GO" id="GO:0005524">
    <property type="term" value="F:ATP binding"/>
    <property type="evidence" value="ECO:0007669"/>
    <property type="project" value="UniProtKB-KW"/>
</dbReference>
<dbReference type="SMART" id="SM00382">
    <property type="entry name" value="AAA"/>
    <property type="match status" value="1"/>
</dbReference>
<evidence type="ECO:0000256" key="6">
    <source>
        <dbReference type="ARBA" id="ARBA00022989"/>
    </source>
</evidence>
<dbReference type="PROSITE" id="PS50929">
    <property type="entry name" value="ABC_TM1F"/>
    <property type="match status" value="1"/>
</dbReference>
<feature type="transmembrane region" description="Helical" evidence="9">
    <location>
        <begin position="311"/>
        <end position="332"/>
    </location>
</feature>
<dbReference type="InterPro" id="IPR027417">
    <property type="entry name" value="P-loop_NTPase"/>
</dbReference>
<evidence type="ECO:0000256" key="9">
    <source>
        <dbReference type="SAM" id="Phobius"/>
    </source>
</evidence>
<feature type="transmembrane region" description="Helical" evidence="9">
    <location>
        <begin position="91"/>
        <end position="117"/>
    </location>
</feature>
<keyword evidence="2" id="KW-1003">Cell membrane</keyword>
<reference evidence="12" key="2">
    <citation type="submission" date="2022-12" db="EMBL/GenBank/DDBJ databases">
        <authorList>
            <person name="Sun Q."/>
            <person name="Kim S."/>
        </authorList>
    </citation>
    <scope>NUCLEOTIDE SEQUENCE</scope>
    <source>
        <strain evidence="12">KCTC 12343</strain>
    </source>
</reference>
<dbReference type="InterPro" id="IPR003593">
    <property type="entry name" value="AAA+_ATPase"/>
</dbReference>